<evidence type="ECO:0000313" key="3">
    <source>
        <dbReference type="Proteomes" id="UP001055429"/>
    </source>
</evidence>
<protein>
    <submittedName>
        <fullName evidence="2">Helix-turn-helix domain-containing protein</fullName>
    </submittedName>
</protein>
<organism evidence="2 3">
    <name type="scientific">Brevundimonas albigilva</name>
    <dbReference type="NCBI Taxonomy" id="1312364"/>
    <lineage>
        <taxon>Bacteria</taxon>
        <taxon>Pseudomonadati</taxon>
        <taxon>Pseudomonadota</taxon>
        <taxon>Alphaproteobacteria</taxon>
        <taxon>Caulobacterales</taxon>
        <taxon>Caulobacteraceae</taxon>
        <taxon>Brevundimonas</taxon>
    </lineage>
</organism>
<dbReference type="Gene3D" id="2.60.120.10">
    <property type="entry name" value="Jelly Rolls"/>
    <property type="match status" value="1"/>
</dbReference>
<keyword evidence="3" id="KW-1185">Reference proteome</keyword>
<sequence length="204" mass="20844">MNIPDIASTLLSHLAVRGVAAQDLNGSPGRPAAAPDGPPAVLLVLEGVLARQRAGSAVSMGLAGPGQAVGLEGPADGAVWLTPGRAARVSMRDVLSIEPGLLAQLRMADLEAKAVALRQEVLRHARLTLVQRLAALLHDVHQSGGQKKVALRQSDLADLLHVRRAGVSTAAAALRAAGAVRLHRGGIEVADVATLASASGLTRP</sequence>
<dbReference type="InterPro" id="IPR014710">
    <property type="entry name" value="RmlC-like_jellyroll"/>
</dbReference>
<feature type="domain" description="HTH crp-type" evidence="1">
    <location>
        <begin position="131"/>
        <end position="196"/>
    </location>
</feature>
<name>A0ABY4SM61_9CAUL</name>
<reference evidence="2" key="1">
    <citation type="submission" date="2022-05" db="EMBL/GenBank/DDBJ databases">
        <title>Brevundimonas albigilva TT17 genome sequence.</title>
        <authorList>
            <person name="Lee K."/>
            <person name="Son H."/>
        </authorList>
    </citation>
    <scope>NUCLEOTIDE SEQUENCE</scope>
    <source>
        <strain evidence="2">TT17</strain>
    </source>
</reference>
<evidence type="ECO:0000259" key="1">
    <source>
        <dbReference type="Pfam" id="PF13545"/>
    </source>
</evidence>
<dbReference type="EMBL" id="CP097649">
    <property type="protein sequence ID" value="URI14662.1"/>
    <property type="molecule type" value="Genomic_DNA"/>
</dbReference>
<accession>A0ABY4SM61</accession>
<gene>
    <name evidence="2" type="ORF">M8231_12685</name>
</gene>
<dbReference type="Proteomes" id="UP001055429">
    <property type="component" value="Chromosome"/>
</dbReference>
<dbReference type="InterPro" id="IPR012318">
    <property type="entry name" value="HTH_CRP"/>
</dbReference>
<dbReference type="InterPro" id="IPR036390">
    <property type="entry name" value="WH_DNA-bd_sf"/>
</dbReference>
<dbReference type="RefSeq" id="WP_250201605.1">
    <property type="nucleotide sequence ID" value="NZ_CP097649.1"/>
</dbReference>
<proteinExistence type="predicted"/>
<dbReference type="SUPFAM" id="SSF46785">
    <property type="entry name" value="Winged helix' DNA-binding domain"/>
    <property type="match status" value="1"/>
</dbReference>
<evidence type="ECO:0000313" key="2">
    <source>
        <dbReference type="EMBL" id="URI14662.1"/>
    </source>
</evidence>
<dbReference type="Pfam" id="PF13545">
    <property type="entry name" value="HTH_Crp_2"/>
    <property type="match status" value="1"/>
</dbReference>